<dbReference type="EMBL" id="CP010994">
    <property type="protein sequence ID" value="AMN35230.1"/>
    <property type="molecule type" value="Genomic_DNA"/>
</dbReference>
<feature type="domain" description="Large ribosomal subunit protein bL12 C-terminal" evidence="2">
    <location>
        <begin position="67"/>
        <end position="94"/>
    </location>
</feature>
<reference evidence="3 4" key="1">
    <citation type="journal article" date="2016" name="PLoS ONE">
        <title>Plasmid Characterization and Chromosome Analysis of Two netF+ Clostridium perfringens Isolates Associated with Foal and Canine Necrotizing Enteritis.</title>
        <authorList>
            <person name="Mehdizadeh Gohari I."/>
            <person name="Kropinski A.M."/>
            <person name="Weese S.J."/>
            <person name="Parreira V.R."/>
            <person name="Whitehead A.E."/>
            <person name="Boerlin P."/>
            <person name="Prescott J.F."/>
        </authorList>
    </citation>
    <scope>NUCLEOTIDE SEQUENCE [LARGE SCALE GENOMIC DNA]</scope>
    <source>
        <strain evidence="3 4">JP838</strain>
    </source>
</reference>
<protein>
    <recommendedName>
        <fullName evidence="2">Large ribosomal subunit protein bL12 C-terminal domain-containing protein</fullName>
    </recommendedName>
</protein>
<keyword evidence="1" id="KW-0812">Transmembrane</keyword>
<dbReference type="Proteomes" id="UP000070260">
    <property type="component" value="Chromosome"/>
</dbReference>
<dbReference type="AlphaFoldDB" id="A0A127EH15"/>
<dbReference type="InterPro" id="IPR013823">
    <property type="entry name" value="Ribosomal_bL12_C"/>
</dbReference>
<dbReference type="Pfam" id="PF00542">
    <property type="entry name" value="Ribosomal_L12"/>
    <property type="match status" value="1"/>
</dbReference>
<evidence type="ECO:0000313" key="4">
    <source>
        <dbReference type="Proteomes" id="UP000070260"/>
    </source>
</evidence>
<keyword evidence="1" id="KW-1133">Transmembrane helix</keyword>
<feature type="transmembrane region" description="Helical" evidence="1">
    <location>
        <begin position="6"/>
        <end position="25"/>
    </location>
</feature>
<organism evidence="3 4">
    <name type="scientific">Clostridium perfringens</name>
    <dbReference type="NCBI Taxonomy" id="1502"/>
    <lineage>
        <taxon>Bacteria</taxon>
        <taxon>Bacillati</taxon>
        <taxon>Bacillota</taxon>
        <taxon>Clostridia</taxon>
        <taxon>Eubacteriales</taxon>
        <taxon>Clostridiaceae</taxon>
        <taxon>Clostridium</taxon>
    </lineage>
</organism>
<accession>A0A127EH15</accession>
<dbReference type="InterPro" id="IPR014719">
    <property type="entry name" value="Ribosomal_bL12_C/ClpS-like"/>
</dbReference>
<dbReference type="GO" id="GO:0006412">
    <property type="term" value="P:translation"/>
    <property type="evidence" value="ECO:0007669"/>
    <property type="project" value="InterPro"/>
</dbReference>
<evidence type="ECO:0000256" key="1">
    <source>
        <dbReference type="SAM" id="Phobius"/>
    </source>
</evidence>
<keyword evidence="1" id="KW-0472">Membrane</keyword>
<gene>
    <name evidence="3" type="ORF">JFP838_05520</name>
</gene>
<dbReference type="OrthoDB" id="2157431at2"/>
<sequence>MEFNINSIWIIIGACMLMILVSVISQMRNDLKHMRITLDKIAEKFGAIEIITKEEKEELMRLVSEGKNVEAVRRCREITGLGLKEAKEYIDGLGEEKGI</sequence>
<evidence type="ECO:0000313" key="3">
    <source>
        <dbReference type="EMBL" id="AMN35230.1"/>
    </source>
</evidence>
<dbReference type="Gene3D" id="3.30.1390.10">
    <property type="match status" value="1"/>
</dbReference>
<dbReference type="GO" id="GO:0003735">
    <property type="term" value="F:structural constituent of ribosome"/>
    <property type="evidence" value="ECO:0007669"/>
    <property type="project" value="InterPro"/>
</dbReference>
<name>A0A127EH15_CLOPF</name>
<evidence type="ECO:0000259" key="2">
    <source>
        <dbReference type="Pfam" id="PF00542"/>
    </source>
</evidence>
<dbReference type="PATRIC" id="fig|1502.177.peg.1108"/>
<dbReference type="RefSeq" id="WP_061427118.1">
    <property type="nucleotide sequence ID" value="NZ_CATNZO010000001.1"/>
</dbReference>
<proteinExistence type="predicted"/>